<feature type="compositionally biased region" description="Basic and acidic residues" evidence="13">
    <location>
        <begin position="901"/>
        <end position="910"/>
    </location>
</feature>
<evidence type="ECO:0000259" key="17">
    <source>
        <dbReference type="PROSITE" id="PS51456"/>
    </source>
</evidence>
<dbReference type="SUPFAM" id="SSF54236">
    <property type="entry name" value="Ubiquitin-like"/>
    <property type="match status" value="2"/>
</dbReference>
<feature type="compositionally biased region" description="Pro residues" evidence="13">
    <location>
        <begin position="1369"/>
        <end position="1881"/>
    </location>
</feature>
<dbReference type="GO" id="GO:0003774">
    <property type="term" value="F:cytoskeletal motor activity"/>
    <property type="evidence" value="ECO:0007669"/>
    <property type="project" value="UniProtKB-UniRule"/>
</dbReference>
<evidence type="ECO:0000256" key="13">
    <source>
        <dbReference type="SAM" id="MobiDB-lite"/>
    </source>
</evidence>
<dbReference type="FunFam" id="1.10.10.820:FF:000001">
    <property type="entry name" value="Myosin heavy chain"/>
    <property type="match status" value="1"/>
</dbReference>
<dbReference type="InterPro" id="IPR002404">
    <property type="entry name" value="IRS_PTB"/>
</dbReference>
<name>A0A1Y1VKD2_9FUNG</name>
<evidence type="ECO:0000259" key="16">
    <source>
        <dbReference type="PROSITE" id="PS51016"/>
    </source>
</evidence>
<dbReference type="InterPro" id="IPR029071">
    <property type="entry name" value="Ubiquitin-like_domsf"/>
</dbReference>
<keyword evidence="3 11" id="KW-0728">SH3 domain</keyword>
<dbReference type="Pfam" id="PF00063">
    <property type="entry name" value="Myosin_head"/>
    <property type="match status" value="1"/>
</dbReference>
<sequence length="2720" mass="305178">MNTFTEGKWVWFRNPDENDSICSGKVISCMGTSTTVKDFNGKQYIIKNDKLRAMSNSSVEDVDDMITLQELHEGSLFHNLYMRYEKDLIYTYTGNILVSVNPYKNLPLYTIDLVRKYKDASFGELPPHIFAIANETLSCLRKTGEDQCVVISGESGAGKTESTKVILHYLATATQKTGENDSSVQDQILDASPILEAFGNAKTVRNDNSSRFGKFMEIQFGIDLTIKGAKMLDYLLERSRIIKQSKNERNYHIFYHLLAGASDSEKAKWYLTKPEDYHYLNQSDCYEVNGMNDAQCFKITKDAMKTLKFGEKTDAIMQILASILNLGNINFIVAEEDSENATIKDEEYLNIASDLLGIEKEKLRDALTTRTTTTRGEKFVTPLTVEQSVDSRDALAKALYGRMFSHIVKYINDIVKSDENLSFIGVLDIFGFEDFDVNSFEQFSINYANERLQYFFNHHIFKLEQEEYDREEISWKTIEFVDNQACIDMISKKPLGLIFLLDEESNFPKATDKTLLEKFHSQYSKHPFYIKPKTLSSTFGIKHYAGVVTYTIDGFIEKNKDTLRADLMELMHESSIELVSTLFDLSEEFAEFSNPIKGNELLSAAKKMDNGSGSSLNLNLKGSTGTLSRTGTLRGKNSRPPTSSAIFHNSLSELILTLSQCNPFFIRCIKPNKEKQPRLMDRELVMSQLKYSGMLETIRIRSAGYTIRILYKDFISRYKVIVNNKVDVSYLQEKEAVNVILKEVNADKEHYQCGKTKIFMKNDLEIKLENDKDKKLNNFVCKIQSVVRMFLARKKFLQRKILIKKLEEYIYVYMKKKAFEEDYKKYILVQTAYRGVMARKEYKRRYEEHQEELRRQELEKQRIEEEKRKAEEERKRKEEEERKRKEEEEEREMQKLQEQLEAAKKKEKESSNTALDATEDDDDGLTEEERKHEEELIQYLEKTAKERERKANIRRSRMVQNDKINVRLLPNDLEYSLSYEKPTLLKPITFENYIKASSNAYYSSEDENRITSNKSNNEIHQLSIDNDEASFNKYAKTFFREDMDSNYTEEPLKSSLLNLSGAANTNAIAISKAIYFYISNELPIEFKYHVVNFICDKLSSNSSLIDETYCQLCKATNENPNKSMVSKGYEIFVILSSIASPSSKLIPHLKNYLTNFVPKEISAKIFENIARSNKYGTRRTGYTSLEMISNHNDSNIVLNIEFYDGSSENIEVTSSTTTDEIVKILASKKGIPTNGYTIFGVCGNKKISFSQGDCILDNIYKFEKNSFNILDSCNPDFEKIRYKYYEEEPSQTNKEPLMPSISEDDSQSKEDLDILKPVAKPSYPPPPPPNEKDDDEDTEEEEEEEEEILLPPVVKSASPLQPPVEKSTAPPPPPPAAKSTAPPPPPPVEKSTVPPPPPPAAKSTAPPPPPPVEKSTAPPPPPPVEKSTVPPPPPPVEKSTAPPPPPPVEKSTAPPPPPSVEKSTVPPPPPPVEKSTVPPPPPPAAKSTAPPPPPPVEKSTAPPPPPPVEKSTVPPPPPPVEKSTAPPPPPPVEKSTVPPPPPPVEKSTAPPPPPSVEKPTVPPPPPPVEKSTAPPPPPPVEKSTAPPPPPPAAKSTAPPPPPSVEKPTVPPPPPPVEKSTAPPPPPPVEKSTAPPPPPPAAKSTAPPPPPPVEKSTVPPPPPPVEKSTAPPPPPPVEKSTVPPPPPPVEKSTAPPPPPSVEKSTAPPPPPPVEKSTAPPPPPPVEKSTAPPPPPPAAKSTAPPPPPPAAKSTAPPPPPPVEKSTAPPPPPPAAKSTSPPPPPPAAKSTAPPPPPPVEKSTAPPPPPPVEKSTAPPPPPPAAKSTAPPPPPVTKAVPPPPPPMAKSAAPPPPPVTKAVPPPPPPMAKSAAPPPPPLPGPPFAVLPEGPATEENYPWKLYMRKGYVMPNEDFINDLDFELTCLQILQDSKEKDGDANKLKELYDANEKMKLINNSLNWSLYFYRRFDAKEKNFSNKTISLGIDAKGVHVIEETYNNINILLSCKFDDLIIVSVNKDSISLVLNEKLYSFNTKGIAVGNAIEEYMNKLKQISTNAIALKSFIASDGSQLSFQKDDIIHIIEKEFENGWYRGEFDGKTGVFPAEYVELLIDPVECDDSGKAIMGSAISSRVNNNSVSYNSNEINSNGINNDSISRPKEEKKYNIFSDYEEEEEENIDEMKEEEALKKYILLEYAKNNFVNEDDKSYQNNFRARLGFGNTIKQKHMLLSANNDSDWSWRELIDKLKFVSTPIKSPLTKIYDGAVAHLAIDLFQNIMMYMEDLPSKKRSSQIAYNIVKTGMNNESLNDELFCQLFKQVTNNKSSKQNSLRKGWELIHICCNFIVPSPTLEPYILKYLSSIAQDNSKEFSKVASDAYKVLNLAKLYPRQFPPMEVEITSILSRVPIRRKIFFPEQTCKTFEISTHTTSKEILQNIFRKYDIEETNEYGLYVILSDGFMLMPIFPNELMMDCFYTTDLLLEQFLRESEQQSYHIMFYRKLWYKEPVDVNDSLMNLIFHEIKNDFNRGNIFSANDLAEGSFDLVCKIIAGFVQVSIKSSNSPIPRKGDNNCELCAYQQYIPDIIFKLYEPDKWDTTITHYVESMGQMSIIEIIKSTIDNLKGMELFGCSFFNICASNDSRFSNGGLLCIDAAGIRVLDNETREELASFDYNELINYKYDDYEFVMRIGNLMKKKIIRVQTNQGLIIVDLIDSYVKYHIADNIQQKTITN</sequence>
<dbReference type="Pfam" id="PF21989">
    <property type="entry name" value="RA_2"/>
    <property type="match status" value="2"/>
</dbReference>
<dbReference type="PROSITE" id="PS51844">
    <property type="entry name" value="SH3_LIKE"/>
    <property type="match status" value="1"/>
</dbReference>
<dbReference type="PANTHER" id="PTHR22692:SF26">
    <property type="entry name" value="SH3 DOMAIN-CONTAINING PROTEIN"/>
    <property type="match status" value="1"/>
</dbReference>
<dbReference type="PROSITE" id="PS51016">
    <property type="entry name" value="MYTH4"/>
    <property type="match status" value="2"/>
</dbReference>
<dbReference type="STRING" id="1754191.A0A1Y1VKD2"/>
<dbReference type="SUPFAM" id="SSF52540">
    <property type="entry name" value="P-loop containing nucleoside triphosphate hydrolases"/>
    <property type="match status" value="1"/>
</dbReference>
<feature type="compositionally biased region" description="Acidic residues" evidence="13">
    <location>
        <begin position="917"/>
        <end position="926"/>
    </location>
</feature>
<dbReference type="GO" id="GO:0003779">
    <property type="term" value="F:actin binding"/>
    <property type="evidence" value="ECO:0007669"/>
    <property type="project" value="UniProtKB-KW"/>
</dbReference>
<dbReference type="Pfam" id="PF07653">
    <property type="entry name" value="SH3_2"/>
    <property type="match status" value="1"/>
</dbReference>
<dbReference type="InterPro" id="IPR051567">
    <property type="entry name" value="Unconventional_Myosin_ATPase"/>
</dbReference>
<dbReference type="SUPFAM" id="SSF50729">
    <property type="entry name" value="PH domain-like"/>
    <property type="match status" value="1"/>
</dbReference>
<keyword evidence="5 12" id="KW-0547">Nucleotide-binding</keyword>
<dbReference type="CDD" id="cd00124">
    <property type="entry name" value="MYSc"/>
    <property type="match status" value="1"/>
</dbReference>
<dbReference type="InterPro" id="IPR036961">
    <property type="entry name" value="Kinesin_motor_dom_sf"/>
</dbReference>
<dbReference type="InterPro" id="IPR019749">
    <property type="entry name" value="Band_41_domain"/>
</dbReference>
<feature type="domain" description="MyTH4" evidence="16">
    <location>
        <begin position="2242"/>
        <end position="2394"/>
    </location>
</feature>
<reference evidence="19 20" key="1">
    <citation type="submission" date="2016-08" db="EMBL/GenBank/DDBJ databases">
        <title>Genomes of anaerobic fungi encode conserved fungal cellulosomes for biomass hydrolysis.</title>
        <authorList>
            <consortium name="DOE Joint Genome Institute"/>
            <person name="Haitjema C.H."/>
            <person name="Gilmore S.P."/>
            <person name="Henske J.K."/>
            <person name="Solomon K.V."/>
            <person name="De Groot R."/>
            <person name="Kuo A."/>
            <person name="Mondo S.J."/>
            <person name="Salamov A.A."/>
            <person name="Labutti K."/>
            <person name="Zhao Z."/>
            <person name="Chiniquy J."/>
            <person name="Barry K."/>
            <person name="Brewer H.M."/>
            <person name="Purvine S.O."/>
            <person name="Wright A.T."/>
            <person name="Boxma B."/>
            <person name="Van Alen T."/>
            <person name="Hackstein J.H."/>
            <person name="Baker S.E."/>
            <person name="Grigoriev I.V."/>
            <person name="O'Malley M.A."/>
        </authorList>
    </citation>
    <scope>NUCLEOTIDE SEQUENCE [LARGE SCALE GENOMIC DNA]</scope>
    <source>
        <strain evidence="20">finn</strain>
    </source>
</reference>
<feature type="binding site" evidence="12">
    <location>
        <begin position="153"/>
        <end position="160"/>
    </location>
    <ligand>
        <name>ATP</name>
        <dbReference type="ChEBI" id="CHEBI:30616"/>
    </ligand>
</feature>
<dbReference type="InterPro" id="IPR027417">
    <property type="entry name" value="P-loop_NTPase"/>
</dbReference>
<dbReference type="Gene3D" id="1.20.120.720">
    <property type="entry name" value="Myosin VI head, motor domain, U50 subdomain"/>
    <property type="match status" value="1"/>
</dbReference>
<dbReference type="Proteomes" id="UP000193719">
    <property type="component" value="Unassembled WGS sequence"/>
</dbReference>
<dbReference type="Gene3D" id="3.40.850.10">
    <property type="entry name" value="Kinesin motor domain"/>
    <property type="match status" value="1"/>
</dbReference>
<organism evidence="19 20">
    <name type="scientific">Piromyces finnis</name>
    <dbReference type="NCBI Taxonomy" id="1754191"/>
    <lineage>
        <taxon>Eukaryota</taxon>
        <taxon>Fungi</taxon>
        <taxon>Fungi incertae sedis</taxon>
        <taxon>Chytridiomycota</taxon>
        <taxon>Chytridiomycota incertae sedis</taxon>
        <taxon>Neocallimastigomycetes</taxon>
        <taxon>Neocallimastigales</taxon>
        <taxon>Neocallimastigaceae</taxon>
        <taxon>Piromyces</taxon>
    </lineage>
</organism>
<evidence type="ECO:0000259" key="15">
    <source>
        <dbReference type="PROSITE" id="PS50057"/>
    </source>
</evidence>
<dbReference type="InterPro" id="IPR038185">
    <property type="entry name" value="MyTH4_dom_sf"/>
</dbReference>
<protein>
    <recommendedName>
        <fullName evidence="21">Myosin motor domain-containing protein</fullName>
    </recommendedName>
</protein>
<evidence type="ECO:0000313" key="19">
    <source>
        <dbReference type="EMBL" id="ORX58346.1"/>
    </source>
</evidence>
<dbReference type="InterPro" id="IPR001452">
    <property type="entry name" value="SH3_domain"/>
</dbReference>
<gene>
    <name evidence="19" type="ORF">BCR36DRAFT_343424</name>
</gene>
<dbReference type="Gene3D" id="2.30.29.30">
    <property type="entry name" value="Pleckstrin-homology domain (PH domain)/Phosphotyrosine-binding domain (PTB)"/>
    <property type="match status" value="2"/>
</dbReference>
<evidence type="ECO:0000256" key="2">
    <source>
        <dbReference type="ARBA" id="ARBA00008314"/>
    </source>
</evidence>
<feature type="domain" description="Myosin motor" evidence="17">
    <location>
        <begin position="60"/>
        <end position="773"/>
    </location>
</feature>
<reference evidence="19 20" key="2">
    <citation type="submission" date="2016-08" db="EMBL/GenBank/DDBJ databases">
        <title>Pervasive Adenine N6-methylation of Active Genes in Fungi.</title>
        <authorList>
            <consortium name="DOE Joint Genome Institute"/>
            <person name="Mondo S.J."/>
            <person name="Dannebaum R.O."/>
            <person name="Kuo R.C."/>
            <person name="Labutti K."/>
            <person name="Haridas S."/>
            <person name="Kuo A."/>
            <person name="Salamov A."/>
            <person name="Ahrendt S.R."/>
            <person name="Lipzen A."/>
            <person name="Sullivan W."/>
            <person name="Andreopoulos W.B."/>
            <person name="Clum A."/>
            <person name="Lindquist E."/>
            <person name="Daum C."/>
            <person name="Ramamoorthy G.K."/>
            <person name="Gryganskyi A."/>
            <person name="Culley D."/>
            <person name="Magnuson J.K."/>
            <person name="James T.Y."/>
            <person name="O'Malley M.A."/>
            <person name="Stajich J.E."/>
            <person name="Spatafora J.W."/>
            <person name="Visel A."/>
            <person name="Grigoriev I.V."/>
        </authorList>
    </citation>
    <scope>NUCLEOTIDE SEQUENCE [LARGE SCALE GENOMIC DNA]</scope>
    <source>
        <strain evidence="20">finn</strain>
    </source>
</reference>
<comment type="subcellular location">
    <subcellularLocation>
        <location evidence="1">Cytoplasm</location>
        <location evidence="1">Cytoskeleton</location>
        <location evidence="1">Actin patch</location>
    </subcellularLocation>
</comment>
<dbReference type="PROSITE" id="PS51456">
    <property type="entry name" value="MYOSIN_MOTOR"/>
    <property type="match status" value="1"/>
</dbReference>
<evidence type="ECO:0000256" key="10">
    <source>
        <dbReference type="ARBA" id="ARBA00023203"/>
    </source>
</evidence>
<dbReference type="SMART" id="SM00242">
    <property type="entry name" value="MYSc"/>
    <property type="match status" value="1"/>
</dbReference>
<dbReference type="OrthoDB" id="6108017at2759"/>
<evidence type="ECO:0000256" key="5">
    <source>
        <dbReference type="ARBA" id="ARBA00022741"/>
    </source>
</evidence>
<keyword evidence="8 12" id="KW-0518">Myosin</keyword>
<feature type="region of interest" description="Actin-binding" evidence="12">
    <location>
        <begin position="651"/>
        <end position="673"/>
    </location>
</feature>
<evidence type="ECO:0000256" key="4">
    <source>
        <dbReference type="ARBA" id="ARBA00022490"/>
    </source>
</evidence>
<evidence type="ECO:0000313" key="20">
    <source>
        <dbReference type="Proteomes" id="UP000193719"/>
    </source>
</evidence>
<feature type="domain" description="Myosin N-terminal SH3-like" evidence="18">
    <location>
        <begin position="5"/>
        <end position="56"/>
    </location>
</feature>
<evidence type="ECO:0000256" key="9">
    <source>
        <dbReference type="ARBA" id="ARBA00023175"/>
    </source>
</evidence>
<evidence type="ECO:0000259" key="18">
    <source>
        <dbReference type="PROSITE" id="PS51844"/>
    </source>
</evidence>
<dbReference type="InterPro" id="IPR000048">
    <property type="entry name" value="IQ_motif_EF-hand-BS"/>
</dbReference>
<keyword evidence="9 12" id="KW-0505">Motor protein</keyword>
<evidence type="ECO:0000256" key="12">
    <source>
        <dbReference type="PROSITE-ProRule" id="PRU00782"/>
    </source>
</evidence>
<feature type="compositionally biased region" description="Acidic residues" evidence="13">
    <location>
        <begin position="1332"/>
        <end position="1348"/>
    </location>
</feature>
<dbReference type="GO" id="GO:0016459">
    <property type="term" value="C:myosin complex"/>
    <property type="evidence" value="ECO:0007669"/>
    <property type="project" value="UniProtKB-KW"/>
</dbReference>
<comment type="similarity">
    <text evidence="2 12">Belongs to the TRAFAC class myosin-kinesin ATPase superfamily. Myosin family.</text>
</comment>
<dbReference type="PANTHER" id="PTHR22692">
    <property type="entry name" value="MYOSIN VII, XV"/>
    <property type="match status" value="1"/>
</dbReference>
<dbReference type="Gene3D" id="6.20.240.20">
    <property type="match status" value="1"/>
</dbReference>
<dbReference type="InterPro" id="IPR000857">
    <property type="entry name" value="MyTH4_dom"/>
</dbReference>
<evidence type="ECO:0008006" key="21">
    <source>
        <dbReference type="Google" id="ProtNLM"/>
    </source>
</evidence>
<dbReference type="SMART" id="SM00295">
    <property type="entry name" value="B41"/>
    <property type="match status" value="1"/>
</dbReference>
<evidence type="ECO:0000256" key="11">
    <source>
        <dbReference type="PROSITE-ProRule" id="PRU00192"/>
    </source>
</evidence>
<proteinExistence type="inferred from homology"/>
<evidence type="ECO:0000256" key="3">
    <source>
        <dbReference type="ARBA" id="ARBA00022443"/>
    </source>
</evidence>
<keyword evidence="7" id="KW-0175">Coiled coil</keyword>
<evidence type="ECO:0000259" key="14">
    <source>
        <dbReference type="PROSITE" id="PS50002"/>
    </source>
</evidence>
<feature type="region of interest" description="Disordered" evidence="13">
    <location>
        <begin position="1288"/>
        <end position="1885"/>
    </location>
</feature>
<dbReference type="SUPFAM" id="SSF50044">
    <property type="entry name" value="SH3-domain"/>
    <property type="match status" value="1"/>
</dbReference>
<feature type="domain" description="MyTH4" evidence="16">
    <location>
        <begin position="1047"/>
        <end position="1191"/>
    </location>
</feature>
<evidence type="ECO:0000256" key="8">
    <source>
        <dbReference type="ARBA" id="ARBA00023123"/>
    </source>
</evidence>
<accession>A0A1Y1VKD2</accession>
<dbReference type="Pfam" id="PF02174">
    <property type="entry name" value="IRS"/>
    <property type="match status" value="1"/>
</dbReference>
<keyword evidence="20" id="KW-1185">Reference proteome</keyword>
<dbReference type="GO" id="GO:0120025">
    <property type="term" value="C:plasma membrane bounded cell projection"/>
    <property type="evidence" value="ECO:0007669"/>
    <property type="project" value="UniProtKB-ARBA"/>
</dbReference>
<dbReference type="Gene3D" id="1.20.5.190">
    <property type="match status" value="1"/>
</dbReference>
<dbReference type="Gene3D" id="2.30.30.40">
    <property type="entry name" value="SH3 Domains"/>
    <property type="match status" value="1"/>
</dbReference>
<dbReference type="SMART" id="SM00326">
    <property type="entry name" value="SH3"/>
    <property type="match status" value="1"/>
</dbReference>
<keyword evidence="4" id="KW-0963">Cytoplasm</keyword>
<dbReference type="Gene3D" id="3.10.20.90">
    <property type="entry name" value="Phosphatidylinositol 3-kinase Catalytic Subunit, Chain A, domain 1"/>
    <property type="match status" value="2"/>
</dbReference>
<dbReference type="Pfam" id="PF00612">
    <property type="entry name" value="IQ"/>
    <property type="match status" value="2"/>
</dbReference>
<evidence type="ECO:0000256" key="7">
    <source>
        <dbReference type="ARBA" id="ARBA00023054"/>
    </source>
</evidence>
<dbReference type="GO" id="GO:0030479">
    <property type="term" value="C:actin cortical patch"/>
    <property type="evidence" value="ECO:0007669"/>
    <property type="project" value="UniProtKB-SubCell"/>
</dbReference>
<dbReference type="Gene3D" id="1.20.58.530">
    <property type="match status" value="1"/>
</dbReference>
<feature type="compositionally biased region" description="Basic and acidic residues" evidence="13">
    <location>
        <begin position="863"/>
        <end position="886"/>
    </location>
</feature>
<dbReference type="SMART" id="SM00139">
    <property type="entry name" value="MyTH4"/>
    <property type="match status" value="2"/>
</dbReference>
<feature type="domain" description="SH3" evidence="14">
    <location>
        <begin position="2047"/>
        <end position="2107"/>
    </location>
</feature>
<keyword evidence="6 12" id="KW-0067">ATP-binding</keyword>
<comment type="caution">
    <text evidence="19">The sequence shown here is derived from an EMBL/GenBank/DDBJ whole genome shotgun (WGS) entry which is preliminary data.</text>
</comment>
<dbReference type="PROSITE" id="PS50057">
    <property type="entry name" value="FERM_3"/>
    <property type="match status" value="1"/>
</dbReference>
<dbReference type="InterPro" id="IPR036028">
    <property type="entry name" value="SH3-like_dom_sf"/>
</dbReference>
<dbReference type="InterPro" id="IPR000299">
    <property type="entry name" value="FERM_domain"/>
</dbReference>
<dbReference type="InterPro" id="IPR004009">
    <property type="entry name" value="SH3_Myosin"/>
</dbReference>
<dbReference type="Gene3D" id="1.10.10.820">
    <property type="match status" value="1"/>
</dbReference>
<dbReference type="PROSITE" id="PS50002">
    <property type="entry name" value="SH3"/>
    <property type="match status" value="1"/>
</dbReference>
<dbReference type="PROSITE" id="PS50096">
    <property type="entry name" value="IQ"/>
    <property type="match status" value="2"/>
</dbReference>
<feature type="region of interest" description="Disordered" evidence="13">
    <location>
        <begin position="863"/>
        <end position="933"/>
    </location>
</feature>
<dbReference type="SMART" id="SM00015">
    <property type="entry name" value="IQ"/>
    <property type="match status" value="2"/>
</dbReference>
<dbReference type="Pfam" id="PF00784">
    <property type="entry name" value="MyTH4"/>
    <property type="match status" value="2"/>
</dbReference>
<dbReference type="Gene3D" id="1.25.40.530">
    <property type="entry name" value="MyTH4 domain"/>
    <property type="match status" value="2"/>
</dbReference>
<dbReference type="EMBL" id="MCFH01000004">
    <property type="protein sequence ID" value="ORX58346.1"/>
    <property type="molecule type" value="Genomic_DNA"/>
</dbReference>
<evidence type="ECO:0000256" key="6">
    <source>
        <dbReference type="ARBA" id="ARBA00022840"/>
    </source>
</evidence>
<dbReference type="PRINTS" id="PR00193">
    <property type="entry name" value="MYOSINHEAVY"/>
</dbReference>
<dbReference type="GO" id="GO:0005524">
    <property type="term" value="F:ATP binding"/>
    <property type="evidence" value="ECO:0007669"/>
    <property type="project" value="UniProtKB-UniRule"/>
</dbReference>
<keyword evidence="10 12" id="KW-0009">Actin-binding</keyword>
<evidence type="ECO:0000256" key="1">
    <source>
        <dbReference type="ARBA" id="ARBA00004134"/>
    </source>
</evidence>
<feature type="domain" description="FERM" evidence="15">
    <location>
        <begin position="2399"/>
        <end position="2712"/>
    </location>
</feature>
<dbReference type="InterPro" id="IPR001609">
    <property type="entry name" value="Myosin_head_motor_dom-like"/>
</dbReference>
<dbReference type="InterPro" id="IPR011993">
    <property type="entry name" value="PH-like_dom_sf"/>
</dbReference>